<protein>
    <recommendedName>
        <fullName evidence="3">Preprotein translocase subunit SecB</fullName>
    </recommendedName>
</protein>
<reference evidence="1 2" key="1">
    <citation type="submission" date="2014-10" db="EMBL/GenBank/DDBJ databases">
        <title>Kaistella solincola genome.</title>
        <authorList>
            <person name="Newman J.D."/>
        </authorList>
    </citation>
    <scope>NUCLEOTIDE SEQUENCE [LARGE SCALE GENOMIC DNA]</scope>
    <source>
        <strain evidence="1 2">DSM 22468</strain>
    </source>
</reference>
<evidence type="ECO:0000313" key="1">
    <source>
        <dbReference type="EMBL" id="KIA82598.1"/>
    </source>
</evidence>
<gene>
    <name evidence="1" type="ORF">OA84_10620</name>
</gene>
<organism evidence="1 2">
    <name type="scientific">Kaistella solincola</name>
    <dbReference type="NCBI Taxonomy" id="510955"/>
    <lineage>
        <taxon>Bacteria</taxon>
        <taxon>Pseudomonadati</taxon>
        <taxon>Bacteroidota</taxon>
        <taxon>Flavobacteriia</taxon>
        <taxon>Flavobacteriales</taxon>
        <taxon>Weeksellaceae</taxon>
        <taxon>Chryseobacterium group</taxon>
        <taxon>Kaistella</taxon>
    </lineage>
</organism>
<keyword evidence="2" id="KW-1185">Reference proteome</keyword>
<dbReference type="EMBL" id="JSYK01000004">
    <property type="protein sequence ID" value="KIA82598.1"/>
    <property type="molecule type" value="Genomic_DNA"/>
</dbReference>
<proteinExistence type="predicted"/>
<dbReference type="Proteomes" id="UP000031275">
    <property type="component" value="Unassembled WGS sequence"/>
</dbReference>
<accession>A0ABR4ZNX0</accession>
<name>A0ABR4ZNX0_9FLAO</name>
<comment type="caution">
    <text evidence="1">The sequence shown here is derived from an EMBL/GenBank/DDBJ whole genome shotgun (WGS) entry which is preliminary data.</text>
</comment>
<evidence type="ECO:0008006" key="3">
    <source>
        <dbReference type="Google" id="ProtNLM"/>
    </source>
</evidence>
<sequence length="142" mass="16486">MYLIMDKTVVKFQIENIEINQIKVSPQPLIFSQENYEFQLNVEHLFNVEEETVMVITSGSVHSDKKEHLAEVMINVFYRVDNLKNFENKKEKKMEFPEDFTTAINAVSISTLRGIMFSQFRGTYLHNAILPVVSPKSLQIAK</sequence>
<evidence type="ECO:0000313" key="2">
    <source>
        <dbReference type="Proteomes" id="UP000031275"/>
    </source>
</evidence>